<keyword evidence="5" id="KW-1185">Reference proteome</keyword>
<name>A0A165XYD4_9AGAM</name>
<dbReference type="PANTHER" id="PTHR21483">
    <property type="entry name" value="RNA POLYMERASE II-ASSOCIATED PROTEIN 1"/>
    <property type="match status" value="1"/>
</dbReference>
<dbReference type="Pfam" id="PF08620">
    <property type="entry name" value="RPAP1_C"/>
    <property type="match status" value="1"/>
</dbReference>
<feature type="compositionally biased region" description="Low complexity" evidence="1">
    <location>
        <begin position="37"/>
        <end position="53"/>
    </location>
</feature>
<dbReference type="EMBL" id="KV428305">
    <property type="protein sequence ID" value="KZT32682.1"/>
    <property type="molecule type" value="Genomic_DNA"/>
</dbReference>
<feature type="domain" description="RPAP1/MINIYO-like TPR repeats" evidence="3">
    <location>
        <begin position="978"/>
        <end position="1186"/>
    </location>
</feature>
<feature type="region of interest" description="Disordered" evidence="1">
    <location>
        <begin position="1"/>
        <end position="115"/>
    </location>
</feature>
<protein>
    <recommendedName>
        <fullName evidence="6">RNA polymerase II-associated protein 1 C-terminal domain-containing protein</fullName>
    </recommendedName>
</protein>
<dbReference type="Pfam" id="PF25766">
    <property type="entry name" value="TPR_RPAP1"/>
    <property type="match status" value="1"/>
</dbReference>
<dbReference type="InterPro" id="IPR013929">
    <property type="entry name" value="RPAP1_C"/>
</dbReference>
<feature type="compositionally biased region" description="Polar residues" evidence="1">
    <location>
        <begin position="54"/>
        <end position="74"/>
    </location>
</feature>
<evidence type="ECO:0000313" key="5">
    <source>
        <dbReference type="Proteomes" id="UP000076798"/>
    </source>
</evidence>
<feature type="compositionally biased region" description="Basic and acidic residues" evidence="1">
    <location>
        <begin position="165"/>
        <end position="182"/>
    </location>
</feature>
<reference evidence="4 5" key="1">
    <citation type="journal article" date="2016" name="Mol. Biol. Evol.">
        <title>Comparative Genomics of Early-Diverging Mushroom-Forming Fungi Provides Insights into the Origins of Lignocellulose Decay Capabilities.</title>
        <authorList>
            <person name="Nagy L.G."/>
            <person name="Riley R."/>
            <person name="Tritt A."/>
            <person name="Adam C."/>
            <person name="Daum C."/>
            <person name="Floudas D."/>
            <person name="Sun H."/>
            <person name="Yadav J.S."/>
            <person name="Pangilinan J."/>
            <person name="Larsson K.H."/>
            <person name="Matsuura K."/>
            <person name="Barry K."/>
            <person name="Labutti K."/>
            <person name="Kuo R."/>
            <person name="Ohm R.A."/>
            <person name="Bhattacharya S.S."/>
            <person name="Shirouzu T."/>
            <person name="Yoshinaga Y."/>
            <person name="Martin F.M."/>
            <person name="Grigoriev I.V."/>
            <person name="Hibbett D.S."/>
        </authorList>
    </citation>
    <scope>NUCLEOTIDE SEQUENCE [LARGE SCALE GENOMIC DNA]</scope>
    <source>
        <strain evidence="4 5">HHB10207 ss-3</strain>
    </source>
</reference>
<dbReference type="STRING" id="1314776.A0A165XYD4"/>
<evidence type="ECO:0000313" key="4">
    <source>
        <dbReference type="EMBL" id="KZT32682.1"/>
    </source>
</evidence>
<feature type="region of interest" description="Disordered" evidence="1">
    <location>
        <begin position="130"/>
        <end position="320"/>
    </location>
</feature>
<evidence type="ECO:0000256" key="1">
    <source>
        <dbReference type="SAM" id="MobiDB-lite"/>
    </source>
</evidence>
<dbReference type="InterPro" id="IPR057989">
    <property type="entry name" value="TPR_RPAP1/MINIYO-like"/>
</dbReference>
<feature type="compositionally biased region" description="Low complexity" evidence="1">
    <location>
        <begin position="299"/>
        <end position="316"/>
    </location>
</feature>
<gene>
    <name evidence="4" type="ORF">SISSUDRAFT_520963</name>
</gene>
<dbReference type="InterPro" id="IPR039913">
    <property type="entry name" value="RPAP1/Rba50"/>
</dbReference>
<dbReference type="Proteomes" id="UP000076798">
    <property type="component" value="Unassembled WGS sequence"/>
</dbReference>
<feature type="domain" description="RPAP1 C-terminal" evidence="2">
    <location>
        <begin position="358"/>
        <end position="422"/>
    </location>
</feature>
<feature type="compositionally biased region" description="Basic and acidic residues" evidence="1">
    <location>
        <begin position="240"/>
        <end position="251"/>
    </location>
</feature>
<proteinExistence type="predicted"/>
<feature type="compositionally biased region" description="Polar residues" evidence="1">
    <location>
        <begin position="14"/>
        <end position="32"/>
    </location>
</feature>
<dbReference type="OrthoDB" id="348201at2759"/>
<feature type="compositionally biased region" description="Basic and acidic residues" evidence="1">
    <location>
        <begin position="93"/>
        <end position="115"/>
    </location>
</feature>
<accession>A0A165XYD4</accession>
<evidence type="ECO:0000259" key="2">
    <source>
        <dbReference type="Pfam" id="PF08620"/>
    </source>
</evidence>
<dbReference type="GO" id="GO:0006366">
    <property type="term" value="P:transcription by RNA polymerase II"/>
    <property type="evidence" value="ECO:0007669"/>
    <property type="project" value="InterPro"/>
</dbReference>
<organism evidence="4 5">
    <name type="scientific">Sistotremastrum suecicum HHB10207 ss-3</name>
    <dbReference type="NCBI Taxonomy" id="1314776"/>
    <lineage>
        <taxon>Eukaryota</taxon>
        <taxon>Fungi</taxon>
        <taxon>Dikarya</taxon>
        <taxon>Basidiomycota</taxon>
        <taxon>Agaricomycotina</taxon>
        <taxon>Agaricomycetes</taxon>
        <taxon>Sistotremastrales</taxon>
        <taxon>Sistotremastraceae</taxon>
        <taxon>Sistotremastrum</taxon>
    </lineage>
</organism>
<dbReference type="PANTHER" id="PTHR21483:SF18">
    <property type="entry name" value="RNA POLYMERASE II-ASSOCIATED PROTEIN 1"/>
    <property type="match status" value="1"/>
</dbReference>
<evidence type="ECO:0008006" key="6">
    <source>
        <dbReference type="Google" id="ProtNLM"/>
    </source>
</evidence>
<evidence type="ECO:0000259" key="3">
    <source>
        <dbReference type="Pfam" id="PF25766"/>
    </source>
</evidence>
<feature type="compositionally biased region" description="Polar residues" evidence="1">
    <location>
        <begin position="82"/>
        <end position="91"/>
    </location>
</feature>
<sequence>MTSLVGDIVERKSGSTSSNAPPSRPTGTNTTGFPLVQHRSQSAFSRARQAAQRNPPTTSVPRINPVASTTGNSKPQPPPSDDIQSLQGQISEENERRVAAMSPQEREQEIDSVKEHLGVGIEDMIRKMQEARKRRRLKQELEDSTHSHGPRTCSGATKQILTCTLDKRPSSPLPDFRDKDPAEPSLESIDIESHIPTSPTQPPVHQASLKSAVAIKRLGPPEADHPDRPSSTPPRMRKLRFADPKPSDIHVYESAPSSPRRVMGLLPLPDERDQAGPSSNVVQLPTLPFSSLRRRVPQPQESQESPSGSSNDNSDGTPEHIRAQYFPEAPSDDPSLAWIRDVPSSVVSFSSGQPEEPRFDLQGRTLSAEDASALPTHLGLHHHSNPSQLAGYTLADLLHLSRSTVPSQRSTMLTVLSRILRRERLSEDVFKKIFAVGLEASQVGTNLNVCTSGVELLWSALVKSASPAEESTLKSIPTESLISLFAEHLSSQVLPRTSLLQILETLLKLVTLSPDLCASVLSIPQLLPLIVRVFLPPPTGNDGPSAEVNALRLFHQLARSSRANAEKLSETADAALRFLVIIPDTSSAQLLAAETLTFYSILGRYGLYAHIAATANAHISKLGNNLLVQLQNGVHSPSLEYLAEAWLHLLECWVVCAIDPHQTSPPHEILWTQISNWEWGETILELLLVSSSRLGVVWTAACRALSAWVDGAAVNSPRNGEQERTLVYEKLRHAISDGDIQDALQEDVNSLMISLRDTGRDSLSLAEERSFDRLSATLKLVLSTHPPIGSDTETQTALDLPITFTSMQALADLIVDASSIIPSPRTAAFLQVQTRLRRRLRRESDMEWLSFAMTLPTSVPLGEEEFIAWLFDQIAILLTKDLASALSIPTPPDMWDGKGIETLLPFLVESLYPSEIRLAPFFPTPKSLKFTSTQCNSPSLSARIVSLPAPRSWPLWPLDHLLRSGTSQVFRKLPPSWDASETDVVRASLVLCLVSQKLVKSKMPRSEAMFGCMKIFMLEHEQPNDASTSEVYRDKSVESSMRLLLNPYTWANRHDISEHSDDLSLEDAAKAYLGASTPFYQFYSDFLALYDAISFGHDLFGTLLLGPISQRYPRDYRKLLIGDHRHVLRYIRTEPGQVLSGDLSAYLYPVETNGESISLFLGALTLNAGLSGLEGFLRLIAVHHVSCNIWPDLRHHSGSKQGQDDQDAKEQERARRLLGLVSSQARAAVVRDVVRYRQMGPEVDVLLSPDCFDAPNEVVEQRRAWLRSIDSNLAERLNDHFSVPSV</sequence>